<gene>
    <name evidence="1" type="ORF">ATANTOWER_022747</name>
</gene>
<keyword evidence="2" id="KW-1185">Reference proteome</keyword>
<name>A0ABU7BK69_9TELE</name>
<comment type="caution">
    <text evidence="1">The sequence shown here is derived from an EMBL/GenBank/DDBJ whole genome shotgun (WGS) entry which is preliminary data.</text>
</comment>
<accession>A0ABU7BK69</accession>
<protein>
    <submittedName>
        <fullName evidence="1">Uncharacterized protein</fullName>
    </submittedName>
</protein>
<evidence type="ECO:0000313" key="2">
    <source>
        <dbReference type="Proteomes" id="UP001345963"/>
    </source>
</evidence>
<evidence type="ECO:0000313" key="1">
    <source>
        <dbReference type="EMBL" id="MED6249988.1"/>
    </source>
</evidence>
<dbReference type="EMBL" id="JAHUTI010054165">
    <property type="protein sequence ID" value="MED6249988.1"/>
    <property type="molecule type" value="Genomic_DNA"/>
</dbReference>
<reference evidence="1 2" key="1">
    <citation type="submission" date="2021-07" db="EMBL/GenBank/DDBJ databases">
        <authorList>
            <person name="Palmer J.M."/>
        </authorList>
    </citation>
    <scope>NUCLEOTIDE SEQUENCE [LARGE SCALE GENOMIC DNA]</scope>
    <source>
        <strain evidence="1 2">AT_MEX2019</strain>
        <tissue evidence="1">Muscle</tissue>
    </source>
</reference>
<dbReference type="Proteomes" id="UP001345963">
    <property type="component" value="Unassembled WGS sequence"/>
</dbReference>
<organism evidence="1 2">
    <name type="scientific">Ataeniobius toweri</name>
    <dbReference type="NCBI Taxonomy" id="208326"/>
    <lineage>
        <taxon>Eukaryota</taxon>
        <taxon>Metazoa</taxon>
        <taxon>Chordata</taxon>
        <taxon>Craniata</taxon>
        <taxon>Vertebrata</taxon>
        <taxon>Euteleostomi</taxon>
        <taxon>Actinopterygii</taxon>
        <taxon>Neopterygii</taxon>
        <taxon>Teleostei</taxon>
        <taxon>Neoteleostei</taxon>
        <taxon>Acanthomorphata</taxon>
        <taxon>Ovalentaria</taxon>
        <taxon>Atherinomorphae</taxon>
        <taxon>Cyprinodontiformes</taxon>
        <taxon>Goodeidae</taxon>
        <taxon>Ataeniobius</taxon>
    </lineage>
</organism>
<proteinExistence type="predicted"/>
<sequence>MSNSSPVDILTFLPGSSPFSSTSSLSTAPSGPAFTPKIRDASSLMAKHYLGKNNNCQGFLLQCALVFGHFPCSFPDDTSKISPTVCSPSLLQLLTSFFAYHHWYFW</sequence>